<keyword evidence="3" id="KW-1185">Reference proteome</keyword>
<evidence type="ECO:0000313" key="2">
    <source>
        <dbReference type="EMBL" id="KAB8339171.1"/>
    </source>
</evidence>
<evidence type="ECO:0000313" key="3">
    <source>
        <dbReference type="Proteomes" id="UP000327013"/>
    </source>
</evidence>
<sequence length="128" mass="14303">MYEAQHHHKTPGSQKMSTTAHHPPQEKEIQVTKVALQSDKAKQTPSVPQCLQPQKPAWPPHSRPSAVLNPAPAASRQRGNAVSQRQIRRLNPPQKETKNIKRGWTQEMSGSAGLYARRASRAPRKPRA</sequence>
<gene>
    <name evidence="2" type="ORF">FH972_022106</name>
</gene>
<feature type="compositionally biased region" description="Polar residues" evidence="1">
    <location>
        <begin position="43"/>
        <end position="52"/>
    </location>
</feature>
<organism evidence="2 3">
    <name type="scientific">Carpinus fangiana</name>
    <dbReference type="NCBI Taxonomy" id="176857"/>
    <lineage>
        <taxon>Eukaryota</taxon>
        <taxon>Viridiplantae</taxon>
        <taxon>Streptophyta</taxon>
        <taxon>Embryophyta</taxon>
        <taxon>Tracheophyta</taxon>
        <taxon>Spermatophyta</taxon>
        <taxon>Magnoliopsida</taxon>
        <taxon>eudicotyledons</taxon>
        <taxon>Gunneridae</taxon>
        <taxon>Pentapetalae</taxon>
        <taxon>rosids</taxon>
        <taxon>fabids</taxon>
        <taxon>Fagales</taxon>
        <taxon>Betulaceae</taxon>
        <taxon>Carpinus</taxon>
    </lineage>
</organism>
<feature type="compositionally biased region" description="Basic residues" evidence="1">
    <location>
        <begin position="1"/>
        <end position="10"/>
    </location>
</feature>
<reference evidence="2 3" key="1">
    <citation type="submission" date="2019-06" db="EMBL/GenBank/DDBJ databases">
        <title>A chromosomal-level reference genome of Carpinus fangiana (Coryloideae, Betulaceae).</title>
        <authorList>
            <person name="Yang X."/>
            <person name="Wang Z."/>
            <person name="Zhang L."/>
            <person name="Hao G."/>
            <person name="Liu J."/>
            <person name="Yang Y."/>
        </authorList>
    </citation>
    <scope>NUCLEOTIDE SEQUENCE [LARGE SCALE GENOMIC DNA]</scope>
    <source>
        <strain evidence="2">Cfa_2016G</strain>
        <tissue evidence="2">Leaf</tissue>
    </source>
</reference>
<proteinExistence type="predicted"/>
<accession>A0A5N6KTG7</accession>
<feature type="region of interest" description="Disordered" evidence="1">
    <location>
        <begin position="1"/>
        <end position="128"/>
    </location>
</feature>
<feature type="compositionally biased region" description="Basic residues" evidence="1">
    <location>
        <begin position="118"/>
        <end position="128"/>
    </location>
</feature>
<dbReference type="Proteomes" id="UP000327013">
    <property type="component" value="Unassembled WGS sequence"/>
</dbReference>
<dbReference type="AlphaFoldDB" id="A0A5N6KTG7"/>
<protein>
    <submittedName>
        <fullName evidence="2">Uncharacterized protein</fullName>
    </submittedName>
</protein>
<name>A0A5N6KTG7_9ROSI</name>
<evidence type="ECO:0000256" key="1">
    <source>
        <dbReference type="SAM" id="MobiDB-lite"/>
    </source>
</evidence>
<feature type="compositionally biased region" description="Polar residues" evidence="1">
    <location>
        <begin position="11"/>
        <end position="20"/>
    </location>
</feature>
<comment type="caution">
    <text evidence="2">The sequence shown here is derived from an EMBL/GenBank/DDBJ whole genome shotgun (WGS) entry which is preliminary data.</text>
</comment>
<dbReference type="EMBL" id="VIBQ01000010">
    <property type="protein sequence ID" value="KAB8339171.1"/>
    <property type="molecule type" value="Genomic_DNA"/>
</dbReference>